<evidence type="ECO:0000259" key="10">
    <source>
        <dbReference type="Pfam" id="PF07670"/>
    </source>
</evidence>
<dbReference type="PANTHER" id="PTHR10590">
    <property type="entry name" value="SODIUM/NUCLEOSIDE COTRANSPORTER"/>
    <property type="match status" value="1"/>
</dbReference>
<dbReference type="RefSeq" id="WP_034631602.1">
    <property type="nucleotide sequence ID" value="NZ_JRJU01000026.1"/>
</dbReference>
<evidence type="ECO:0000256" key="3">
    <source>
        <dbReference type="ARBA" id="ARBA00022475"/>
    </source>
</evidence>
<dbReference type="InterPro" id="IPR008276">
    <property type="entry name" value="C_nuclsd_transpt"/>
</dbReference>
<keyword evidence="4 7" id="KW-0812">Transmembrane</keyword>
<evidence type="ECO:0000256" key="7">
    <source>
        <dbReference type="RuleBase" id="RU362018"/>
    </source>
</evidence>
<dbReference type="PANTHER" id="PTHR10590:SF4">
    <property type="entry name" value="SOLUTE CARRIER FAMILY 28 MEMBER 3"/>
    <property type="match status" value="1"/>
</dbReference>
<evidence type="ECO:0000256" key="1">
    <source>
        <dbReference type="ARBA" id="ARBA00004651"/>
    </source>
</evidence>
<dbReference type="GO" id="GO:0005886">
    <property type="term" value="C:plasma membrane"/>
    <property type="evidence" value="ECO:0007669"/>
    <property type="project" value="UniProtKB-SubCell"/>
</dbReference>
<evidence type="ECO:0000259" key="9">
    <source>
        <dbReference type="Pfam" id="PF07662"/>
    </source>
</evidence>
<feature type="transmembrane region" description="Helical" evidence="7">
    <location>
        <begin position="27"/>
        <end position="46"/>
    </location>
</feature>
<evidence type="ECO:0000313" key="11">
    <source>
        <dbReference type="EMBL" id="KHF38975.1"/>
    </source>
</evidence>
<keyword evidence="7" id="KW-0813">Transport</keyword>
<comment type="similarity">
    <text evidence="2 7">Belongs to the concentrative nucleoside transporter (CNT) (TC 2.A.41) family.</text>
</comment>
<feature type="transmembrane region" description="Helical" evidence="7">
    <location>
        <begin position="167"/>
        <end position="189"/>
    </location>
</feature>
<gene>
    <name evidence="11" type="ORF">LQ50_18240</name>
</gene>
<feature type="transmembrane region" description="Helical" evidence="7">
    <location>
        <begin position="5"/>
        <end position="21"/>
    </location>
</feature>
<keyword evidence="12" id="KW-1185">Reference proteome</keyword>
<feature type="transmembrane region" description="Helical" evidence="7">
    <location>
        <begin position="385"/>
        <end position="403"/>
    </location>
</feature>
<comment type="caution">
    <text evidence="11">The sequence shown here is derived from an EMBL/GenBank/DDBJ whole genome shotgun (WGS) entry which is preliminary data.</text>
</comment>
<protein>
    <recommendedName>
        <fullName evidence="7">Nucleoside permease</fullName>
    </recommendedName>
</protein>
<evidence type="ECO:0000256" key="6">
    <source>
        <dbReference type="ARBA" id="ARBA00023136"/>
    </source>
</evidence>
<feature type="domain" description="Nucleoside transporter/FeoB GTPase Gate" evidence="10">
    <location>
        <begin position="93"/>
        <end position="186"/>
    </location>
</feature>
<dbReference type="AlphaFoldDB" id="A0A0B0ICF9"/>
<evidence type="ECO:0000313" key="12">
    <source>
        <dbReference type="Proteomes" id="UP000030832"/>
    </source>
</evidence>
<organism evidence="11 12">
    <name type="scientific">Halalkalibacter okhensis</name>
    <dbReference type="NCBI Taxonomy" id="333138"/>
    <lineage>
        <taxon>Bacteria</taxon>
        <taxon>Bacillati</taxon>
        <taxon>Bacillota</taxon>
        <taxon>Bacilli</taxon>
        <taxon>Bacillales</taxon>
        <taxon>Bacillaceae</taxon>
        <taxon>Halalkalibacter</taxon>
    </lineage>
</organism>
<name>A0A0B0ICF9_9BACI</name>
<accession>A0A0B0ICF9</accession>
<evidence type="ECO:0000256" key="4">
    <source>
        <dbReference type="ARBA" id="ARBA00022692"/>
    </source>
</evidence>
<dbReference type="EMBL" id="JRJU01000026">
    <property type="protein sequence ID" value="KHF38975.1"/>
    <property type="molecule type" value="Genomic_DNA"/>
</dbReference>
<dbReference type="GO" id="GO:0015293">
    <property type="term" value="F:symporter activity"/>
    <property type="evidence" value="ECO:0007669"/>
    <property type="project" value="TreeGrafter"/>
</dbReference>
<keyword evidence="3" id="KW-1003">Cell membrane</keyword>
<dbReference type="OrthoDB" id="9766455at2"/>
<proteinExistence type="inferred from homology"/>
<feature type="transmembrane region" description="Helical" evidence="7">
    <location>
        <begin position="53"/>
        <end position="70"/>
    </location>
</feature>
<feature type="domain" description="Concentrative nucleoside transporter C-terminal" evidence="9">
    <location>
        <begin position="195"/>
        <end position="401"/>
    </location>
</feature>
<dbReference type="NCBIfam" id="TIGR00804">
    <property type="entry name" value="nupC"/>
    <property type="match status" value="1"/>
</dbReference>
<dbReference type="InterPro" id="IPR011657">
    <property type="entry name" value="CNT_C_dom"/>
</dbReference>
<keyword evidence="6 7" id="KW-0472">Membrane</keyword>
<feature type="transmembrane region" description="Helical" evidence="7">
    <location>
        <begin position="260"/>
        <end position="281"/>
    </location>
</feature>
<reference evidence="11 12" key="1">
    <citation type="submission" date="2014-09" db="EMBL/GenBank/DDBJ databases">
        <title>Genome sequencing and annotation of Bacillus Okhensis strain Kh10-101T.</title>
        <authorList>
            <person name="Prakash J.S."/>
        </authorList>
    </citation>
    <scope>NUCLEOTIDE SEQUENCE [LARGE SCALE GENOMIC DNA]</scope>
    <source>
        <strain evidence="12">Kh10-101T</strain>
    </source>
</reference>
<feature type="transmembrane region" description="Helical" evidence="7">
    <location>
        <begin position="344"/>
        <end position="364"/>
    </location>
</feature>
<dbReference type="InterPro" id="IPR002668">
    <property type="entry name" value="CNT_N_dom"/>
</dbReference>
<dbReference type="InterPro" id="IPR011642">
    <property type="entry name" value="Gate_dom"/>
</dbReference>
<dbReference type="eggNOG" id="COG1972">
    <property type="taxonomic scope" value="Bacteria"/>
</dbReference>
<evidence type="ECO:0000259" key="8">
    <source>
        <dbReference type="Pfam" id="PF01773"/>
    </source>
</evidence>
<dbReference type="InterPro" id="IPR018270">
    <property type="entry name" value="C_nuclsd_transpt_met_bac"/>
</dbReference>
<comment type="subcellular location">
    <subcellularLocation>
        <location evidence="1">Cell membrane</location>
        <topology evidence="1">Multi-pass membrane protein</topology>
    </subcellularLocation>
</comment>
<dbReference type="STRING" id="333138.LQ50_18240"/>
<evidence type="ECO:0000256" key="2">
    <source>
        <dbReference type="ARBA" id="ARBA00009033"/>
    </source>
</evidence>
<dbReference type="Pfam" id="PF07670">
    <property type="entry name" value="Gate"/>
    <property type="match status" value="1"/>
</dbReference>
<keyword evidence="5 7" id="KW-1133">Transmembrane helix</keyword>
<dbReference type="GO" id="GO:0005337">
    <property type="term" value="F:nucleoside transmembrane transporter activity"/>
    <property type="evidence" value="ECO:0007669"/>
    <property type="project" value="InterPro"/>
</dbReference>
<dbReference type="Pfam" id="PF01773">
    <property type="entry name" value="Nucleos_tra2_N"/>
    <property type="match status" value="1"/>
</dbReference>
<sequence length="404" mass="42535">MNFVWGIFGILTIFAIAFLFSNNKKAINLQTILGGLAIQIGFAVIVLKWETGFAFLQWLTLGIAAIIDYANEGIDFLFGGLFQAEGMGFIFAIEVLSIVIFFSALIAILYYIGIMQKVIQILGGVLSKVLRTSKTESMSAAANIFVGQTEAPLVVRPYLEKMTKSELFAVMTGGLASVAGSVLIGYSLLGVPLEYLLAASFMAAPAGLIMAKMIMPETEKSETSDKVMVDRDMESANVIDAAAKGASVGLTLALNIGAMLLAFIALIALVNGILGMIGGWFQFEGLTLELILGIVFAPIAFAIGVPWHEAVVAGGFIGQKIVLNEFVAYAAFAPQMDELSDKTVAVISFALCGFANISSVAILLGGLGKLAPSRRADIAKLGMKAVVAGVLASLLSGAIAGMLY</sequence>
<feature type="domain" description="Concentrative nucleoside transporter N-terminal" evidence="8">
    <location>
        <begin position="8"/>
        <end position="81"/>
    </location>
</feature>
<dbReference type="Pfam" id="PF07662">
    <property type="entry name" value="Nucleos_tra2_C"/>
    <property type="match status" value="1"/>
</dbReference>
<dbReference type="Proteomes" id="UP000030832">
    <property type="component" value="Unassembled WGS sequence"/>
</dbReference>
<feature type="transmembrane region" description="Helical" evidence="7">
    <location>
        <begin position="288"/>
        <end position="307"/>
    </location>
</feature>
<feature type="transmembrane region" description="Helical" evidence="7">
    <location>
        <begin position="90"/>
        <end position="112"/>
    </location>
</feature>
<evidence type="ECO:0000256" key="5">
    <source>
        <dbReference type="ARBA" id="ARBA00022989"/>
    </source>
</evidence>